<evidence type="ECO:0000313" key="1">
    <source>
        <dbReference type="EMBL" id="PCH33137.1"/>
    </source>
</evidence>
<reference evidence="1 2" key="1">
    <citation type="journal article" date="2012" name="Science">
        <title>The Paleozoic origin of enzymatic lignin decomposition reconstructed from 31 fungal genomes.</title>
        <authorList>
            <person name="Floudas D."/>
            <person name="Binder M."/>
            <person name="Riley R."/>
            <person name="Barry K."/>
            <person name="Blanchette R.A."/>
            <person name="Henrissat B."/>
            <person name="Martinez A.T."/>
            <person name="Otillar R."/>
            <person name="Spatafora J.W."/>
            <person name="Yadav J.S."/>
            <person name="Aerts A."/>
            <person name="Benoit I."/>
            <person name="Boyd A."/>
            <person name="Carlson A."/>
            <person name="Copeland A."/>
            <person name="Coutinho P.M."/>
            <person name="de Vries R.P."/>
            <person name="Ferreira P."/>
            <person name="Findley K."/>
            <person name="Foster B."/>
            <person name="Gaskell J."/>
            <person name="Glotzer D."/>
            <person name="Gorecki P."/>
            <person name="Heitman J."/>
            <person name="Hesse C."/>
            <person name="Hori C."/>
            <person name="Igarashi K."/>
            <person name="Jurgens J.A."/>
            <person name="Kallen N."/>
            <person name="Kersten P."/>
            <person name="Kohler A."/>
            <person name="Kuees U."/>
            <person name="Kumar T.K.A."/>
            <person name="Kuo A."/>
            <person name="LaButti K."/>
            <person name="Larrondo L.F."/>
            <person name="Lindquist E."/>
            <person name="Ling A."/>
            <person name="Lombard V."/>
            <person name="Lucas S."/>
            <person name="Lundell T."/>
            <person name="Martin R."/>
            <person name="McLaughlin D.J."/>
            <person name="Morgenstern I."/>
            <person name="Morin E."/>
            <person name="Murat C."/>
            <person name="Nagy L.G."/>
            <person name="Nolan M."/>
            <person name="Ohm R.A."/>
            <person name="Patyshakuliyeva A."/>
            <person name="Rokas A."/>
            <person name="Ruiz-Duenas F.J."/>
            <person name="Sabat G."/>
            <person name="Salamov A."/>
            <person name="Samejima M."/>
            <person name="Schmutz J."/>
            <person name="Slot J.C."/>
            <person name="St John F."/>
            <person name="Stenlid J."/>
            <person name="Sun H."/>
            <person name="Sun S."/>
            <person name="Syed K."/>
            <person name="Tsang A."/>
            <person name="Wiebenga A."/>
            <person name="Young D."/>
            <person name="Pisabarro A."/>
            <person name="Eastwood D.C."/>
            <person name="Martin F."/>
            <person name="Cullen D."/>
            <person name="Grigoriev I.V."/>
            <person name="Hibbett D.S."/>
        </authorList>
    </citation>
    <scope>NUCLEOTIDE SEQUENCE [LARGE SCALE GENOMIC DNA]</scope>
    <source>
        <strain evidence="1 2">MD-104</strain>
    </source>
</reference>
<organism evidence="1 2">
    <name type="scientific">Wolfiporia cocos (strain MD-104)</name>
    <name type="common">Brown rot fungus</name>
    <dbReference type="NCBI Taxonomy" id="742152"/>
    <lineage>
        <taxon>Eukaryota</taxon>
        <taxon>Fungi</taxon>
        <taxon>Dikarya</taxon>
        <taxon>Basidiomycota</taxon>
        <taxon>Agaricomycotina</taxon>
        <taxon>Agaricomycetes</taxon>
        <taxon>Polyporales</taxon>
        <taxon>Phaeolaceae</taxon>
        <taxon>Wolfiporia</taxon>
    </lineage>
</organism>
<keyword evidence="2" id="KW-1185">Reference proteome</keyword>
<name>A0A2H3JB12_WOLCO</name>
<gene>
    <name evidence="1" type="ORF">WOLCODRAFT_147237</name>
</gene>
<protein>
    <submittedName>
        <fullName evidence="1">Uncharacterized protein</fullName>
    </submittedName>
</protein>
<evidence type="ECO:0000313" key="2">
    <source>
        <dbReference type="Proteomes" id="UP000218811"/>
    </source>
</evidence>
<sequence>MPADRFQKSVKQVKVTLRKGPLFHKEKKSYQSQAAPPSKMVVTNTATGQPELWDIKPWSVKQVKDLIPDNRYWGPKWYPADPPQRIEVNHTPEEREALLWKCYEESDHLREQAKLLRAEHAHKRHLEVEAEQAYLDKVVARYPGYHPTLPTPSKLFNRVLSEESAAHIAKMVQIEPEWMKDHMHLLPDETVRDRIAITYKKYEWALRLLPILEETDRILNQLYRLILDDPSMFHQEKDSQDVVHQIQRYRTFYKSFFMATLYGEVSNKELWEIERDADTILSSMYCVGS</sequence>
<accession>A0A2H3JB12</accession>
<proteinExistence type="predicted"/>
<dbReference type="Proteomes" id="UP000218811">
    <property type="component" value="Unassembled WGS sequence"/>
</dbReference>
<dbReference type="AlphaFoldDB" id="A0A2H3JB12"/>
<dbReference type="EMBL" id="KB467831">
    <property type="protein sequence ID" value="PCH33137.1"/>
    <property type="molecule type" value="Genomic_DNA"/>
</dbReference>